<comment type="caution">
    <text evidence="1">The sequence shown here is derived from an EMBL/GenBank/DDBJ whole genome shotgun (WGS) entry which is preliminary data.</text>
</comment>
<accession>A0A9R1GY16</accession>
<feature type="non-terminal residue" evidence="1">
    <location>
        <position position="1"/>
    </location>
</feature>
<dbReference type="InterPro" id="IPR046350">
    <property type="entry name" value="Cystatin_sf"/>
</dbReference>
<evidence type="ECO:0000313" key="1">
    <source>
        <dbReference type="EMBL" id="KAF7054990.1"/>
    </source>
</evidence>
<dbReference type="OrthoDB" id="752087at2759"/>
<organism evidence="1">
    <name type="scientific">Triticum aestivum</name>
    <name type="common">Wheat</name>
    <dbReference type="NCBI Taxonomy" id="4565"/>
    <lineage>
        <taxon>Eukaryota</taxon>
        <taxon>Viridiplantae</taxon>
        <taxon>Streptophyta</taxon>
        <taxon>Embryophyta</taxon>
        <taxon>Tracheophyta</taxon>
        <taxon>Spermatophyta</taxon>
        <taxon>Magnoliopsida</taxon>
        <taxon>Liliopsida</taxon>
        <taxon>Poales</taxon>
        <taxon>Poaceae</taxon>
        <taxon>BOP clade</taxon>
        <taxon>Pooideae</taxon>
        <taxon>Triticodae</taxon>
        <taxon>Triticeae</taxon>
        <taxon>Triticinae</taxon>
        <taxon>Triticum</taxon>
    </lineage>
</organism>
<dbReference type="SUPFAM" id="SSF54403">
    <property type="entry name" value="Cystatin/monellin"/>
    <property type="match status" value="1"/>
</dbReference>
<feature type="non-terminal residue" evidence="1">
    <location>
        <position position="71"/>
    </location>
</feature>
<gene>
    <name evidence="1" type="ORF">CFC21_062573</name>
</gene>
<dbReference type="AlphaFoldDB" id="A0A9R1GY16"/>
<dbReference type="EMBL" id="CM022222">
    <property type="protein sequence ID" value="KAF7054990.1"/>
    <property type="molecule type" value="Genomic_DNA"/>
</dbReference>
<sequence>EDLEYPPHDCHHCCHVLSRCLAWYPIGDVDNEPHVQELGGWAVAEHIKKMHDGLKFIKVMSDEEAPDAGVK</sequence>
<dbReference type="Proteomes" id="UP000815260">
    <property type="component" value="Chromosome 4D"/>
</dbReference>
<dbReference type="Gene3D" id="3.10.450.10">
    <property type="match status" value="1"/>
</dbReference>
<proteinExistence type="predicted"/>
<name>A0A9R1GY16_WHEAT</name>
<protein>
    <submittedName>
        <fullName evidence="1">Uncharacterized protein</fullName>
    </submittedName>
</protein>
<reference evidence="1" key="1">
    <citation type="journal article" date="2017" name="Gigascience">
        <title>The first near-complete assembly of the hexaploid bread wheat genome, Triticum aestivum.</title>
        <authorList>
            <person name="Zimin A.V."/>
            <person name="Puiu D."/>
            <person name="Hall R."/>
            <person name="Kingan S."/>
            <person name="Clavijo B.J."/>
            <person name="Salzberg S.L."/>
        </authorList>
    </citation>
    <scope>NUCLEOTIDE SEQUENCE</scope>
    <source>
        <tissue evidence="1">Leaf</tissue>
    </source>
</reference>
<reference evidence="1" key="2">
    <citation type="submission" date="2020-03" db="EMBL/GenBank/DDBJ databases">
        <title>The second near-complete assembly of the hexaploid bread wheat (Triticum aestivum) genome.</title>
        <authorList>
            <person name="Zimin A.V."/>
            <person name="Puiu D."/>
            <person name="Shumante A."/>
            <person name="Alonge M."/>
            <person name="Salzberg S.L."/>
        </authorList>
    </citation>
    <scope>NUCLEOTIDE SEQUENCE</scope>
    <source>
        <tissue evidence="1">Leaf</tissue>
    </source>
</reference>